<accession>A0AAV9K8L5</accession>
<name>A0AAV9K8L5_9SOLN</name>
<evidence type="ECO:0000313" key="1">
    <source>
        <dbReference type="EMBL" id="KAK4709664.1"/>
    </source>
</evidence>
<evidence type="ECO:0000313" key="2">
    <source>
        <dbReference type="Proteomes" id="UP001311915"/>
    </source>
</evidence>
<dbReference type="EMBL" id="JAWPEI010000011">
    <property type="protein sequence ID" value="KAK4709664.1"/>
    <property type="molecule type" value="Genomic_DNA"/>
</dbReference>
<keyword evidence="2" id="KW-1185">Reference proteome</keyword>
<sequence>MTKLRASGREYTWTNGHTYSTINWGLVNARWMMTMALHELFIMDPKCSDHSLLSLYLAQDKDTSRRPFKFLNHVAVHEKFPKTIKEVWSKRRGRCRMANI</sequence>
<dbReference type="AlphaFoldDB" id="A0AAV9K8L5"/>
<proteinExistence type="predicted"/>
<protein>
    <submittedName>
        <fullName evidence="1">Uncharacterized protein</fullName>
    </submittedName>
</protein>
<comment type="caution">
    <text evidence="1">The sequence shown here is derived from an EMBL/GenBank/DDBJ whole genome shotgun (WGS) entry which is preliminary data.</text>
</comment>
<gene>
    <name evidence="1" type="ORF">R3W88_004177</name>
</gene>
<organism evidence="1 2">
    <name type="scientific">Solanum pinnatisectum</name>
    <name type="common">tansyleaf nightshade</name>
    <dbReference type="NCBI Taxonomy" id="50273"/>
    <lineage>
        <taxon>Eukaryota</taxon>
        <taxon>Viridiplantae</taxon>
        <taxon>Streptophyta</taxon>
        <taxon>Embryophyta</taxon>
        <taxon>Tracheophyta</taxon>
        <taxon>Spermatophyta</taxon>
        <taxon>Magnoliopsida</taxon>
        <taxon>eudicotyledons</taxon>
        <taxon>Gunneridae</taxon>
        <taxon>Pentapetalae</taxon>
        <taxon>asterids</taxon>
        <taxon>lamiids</taxon>
        <taxon>Solanales</taxon>
        <taxon>Solanaceae</taxon>
        <taxon>Solanoideae</taxon>
        <taxon>Solaneae</taxon>
        <taxon>Solanum</taxon>
    </lineage>
</organism>
<dbReference type="Proteomes" id="UP001311915">
    <property type="component" value="Unassembled WGS sequence"/>
</dbReference>
<reference evidence="1 2" key="1">
    <citation type="submission" date="2023-10" db="EMBL/GenBank/DDBJ databases">
        <title>Genome-Wide Identification Analysis in wild type Solanum Pinnatisectum Reveals Some Genes Defensing Phytophthora Infestans.</title>
        <authorList>
            <person name="Sun C."/>
        </authorList>
    </citation>
    <scope>NUCLEOTIDE SEQUENCE [LARGE SCALE GENOMIC DNA]</scope>
    <source>
        <strain evidence="1">LQN</strain>
        <tissue evidence="1">Leaf</tissue>
    </source>
</reference>